<dbReference type="AlphaFoldDB" id="A0ABD3ZTH9"/>
<comment type="caution">
    <text evidence="1">The sequence shown here is derived from an EMBL/GenBank/DDBJ whole genome shotgun (WGS) entry which is preliminary data.</text>
</comment>
<accession>A0ABD3ZTH9</accession>
<dbReference type="Proteomes" id="UP000031970">
    <property type="component" value="Unassembled WGS sequence"/>
</dbReference>
<evidence type="ECO:0000313" key="2">
    <source>
        <dbReference type="Proteomes" id="UP000031970"/>
    </source>
</evidence>
<dbReference type="EMBL" id="JSXS01000083">
    <property type="protein sequence ID" value="KIL30883.1"/>
    <property type="molecule type" value="Genomic_DNA"/>
</dbReference>
<sequence>MCDHSFFFRLDYDRKTEICYYATGRKLISFEVFVTYKKRLTITSLFFLI</sequence>
<organism evidence="1 2">
    <name type="scientific">Bacillus subtilis subsp. subtilis</name>
    <dbReference type="NCBI Taxonomy" id="135461"/>
    <lineage>
        <taxon>Bacteria</taxon>
        <taxon>Bacillati</taxon>
        <taxon>Bacillota</taxon>
        <taxon>Bacilli</taxon>
        <taxon>Bacillales</taxon>
        <taxon>Bacillaceae</taxon>
        <taxon>Bacillus</taxon>
    </lineage>
</organism>
<protein>
    <submittedName>
        <fullName evidence="1">Uncharacterized protein</fullName>
    </submittedName>
</protein>
<evidence type="ECO:0000313" key="1">
    <source>
        <dbReference type="EMBL" id="KIL30883.1"/>
    </source>
</evidence>
<name>A0ABD3ZTH9_BACIU</name>
<reference evidence="1 2" key="1">
    <citation type="submission" date="2014-11" db="EMBL/GenBank/DDBJ databases">
        <title>Draft Genome Sequences of Nine Bacillus subtilis Strains that Form Spores with High Heat-Resistance.</title>
        <authorList>
            <person name="Krawcyk A.O."/>
            <person name="Berendsen E.M."/>
            <person name="de Jong A."/>
            <person name="Holsappel S."/>
            <person name="Eijlander R.T."/>
            <person name="Wells-Bennik M."/>
            <person name="Kuipers O.P."/>
        </authorList>
    </citation>
    <scope>NUCLEOTIDE SEQUENCE [LARGE SCALE GENOMIC DNA]</scope>
    <source>
        <strain evidence="1 2">B4067</strain>
    </source>
</reference>
<gene>
    <name evidence="1" type="ORF">B4067_4161</name>
</gene>
<proteinExistence type="predicted"/>